<protein>
    <submittedName>
        <fullName evidence="5">Galactose-specific lectin nattectin isoform X1</fullName>
    </submittedName>
</protein>
<evidence type="ECO:0000259" key="3">
    <source>
        <dbReference type="PROSITE" id="PS50041"/>
    </source>
</evidence>
<organism evidence="4 5">
    <name type="scientific">Ictalurus punctatus</name>
    <name type="common">Channel catfish</name>
    <name type="synonym">Silurus punctatus</name>
    <dbReference type="NCBI Taxonomy" id="7998"/>
    <lineage>
        <taxon>Eukaryota</taxon>
        <taxon>Metazoa</taxon>
        <taxon>Chordata</taxon>
        <taxon>Craniata</taxon>
        <taxon>Vertebrata</taxon>
        <taxon>Euteleostomi</taxon>
        <taxon>Actinopterygii</taxon>
        <taxon>Neopterygii</taxon>
        <taxon>Teleostei</taxon>
        <taxon>Ostariophysi</taxon>
        <taxon>Siluriformes</taxon>
        <taxon>Ictaluridae</taxon>
        <taxon>Ictalurus</taxon>
    </lineage>
</organism>
<keyword evidence="4" id="KW-1185">Reference proteome</keyword>
<reference evidence="4" key="1">
    <citation type="journal article" date="2016" name="Nat. Commun.">
        <title>The channel catfish genome sequence provides insights into the evolution of scale formation in teleosts.</title>
        <authorList>
            <person name="Liu Z."/>
            <person name="Liu S."/>
            <person name="Yao J."/>
            <person name="Bao L."/>
            <person name="Zhang J."/>
            <person name="Li Y."/>
            <person name="Jiang C."/>
            <person name="Sun L."/>
            <person name="Wang R."/>
            <person name="Zhang Y."/>
            <person name="Zhou T."/>
            <person name="Zeng Q."/>
            <person name="Fu Q."/>
            <person name="Gao S."/>
            <person name="Li N."/>
            <person name="Koren S."/>
            <person name="Jiang Y."/>
            <person name="Zimin A."/>
            <person name="Xu P."/>
            <person name="Phillippy A.M."/>
            <person name="Geng X."/>
            <person name="Song L."/>
            <person name="Sun F."/>
            <person name="Li C."/>
            <person name="Wang X."/>
            <person name="Chen A."/>
            <person name="Jin Y."/>
            <person name="Yuan Z."/>
            <person name="Yang Y."/>
            <person name="Tan S."/>
            <person name="Peatman E."/>
            <person name="Lu J."/>
            <person name="Qin Z."/>
            <person name="Dunham R."/>
            <person name="Li Z."/>
            <person name="Sonstegard T."/>
            <person name="Feng J."/>
            <person name="Danzmann R.G."/>
            <person name="Schroeder S."/>
            <person name="Scheffler B."/>
            <person name="Duke M.V."/>
            <person name="Ballard L."/>
            <person name="Kucuktas H."/>
            <person name="Kaltenboeck L."/>
            <person name="Liu H."/>
            <person name="Armbruster J."/>
            <person name="Xie Y."/>
            <person name="Kirby M.L."/>
            <person name="Tian Y."/>
            <person name="Flanagan M.E."/>
            <person name="Mu W."/>
            <person name="Waldbieser G.C."/>
        </authorList>
    </citation>
    <scope>NUCLEOTIDE SEQUENCE [LARGE SCALE GENOMIC DNA]</scope>
    <source>
        <strain evidence="4">SDA103</strain>
    </source>
</reference>
<keyword evidence="2" id="KW-0812">Transmembrane</keyword>
<dbReference type="AlphaFoldDB" id="A0A9F7RC77"/>
<keyword evidence="2" id="KW-1133">Transmembrane helix</keyword>
<keyword evidence="1" id="KW-1015">Disulfide bond</keyword>
<dbReference type="InterPro" id="IPR016186">
    <property type="entry name" value="C-type_lectin-like/link_sf"/>
</dbReference>
<dbReference type="SUPFAM" id="SSF56436">
    <property type="entry name" value="C-type lectin-like"/>
    <property type="match status" value="1"/>
</dbReference>
<dbReference type="KEGG" id="ipu:108268049"/>
<dbReference type="SMART" id="SM00034">
    <property type="entry name" value="CLECT"/>
    <property type="match status" value="1"/>
</dbReference>
<dbReference type="InterPro" id="IPR016187">
    <property type="entry name" value="CTDL_fold"/>
</dbReference>
<dbReference type="RefSeq" id="XP_053537397.1">
    <property type="nucleotide sequence ID" value="XM_053681422.1"/>
</dbReference>
<dbReference type="GeneID" id="108268049"/>
<dbReference type="Pfam" id="PF00059">
    <property type="entry name" value="Lectin_C"/>
    <property type="match status" value="1"/>
</dbReference>
<evidence type="ECO:0000313" key="4">
    <source>
        <dbReference type="Proteomes" id="UP000221080"/>
    </source>
</evidence>
<proteinExistence type="predicted"/>
<feature type="transmembrane region" description="Helical" evidence="2">
    <location>
        <begin position="20"/>
        <end position="38"/>
    </location>
</feature>
<dbReference type="InterPro" id="IPR018378">
    <property type="entry name" value="C-type_lectin_CS"/>
</dbReference>
<dbReference type="Gene3D" id="3.10.100.10">
    <property type="entry name" value="Mannose-Binding Protein A, subunit A"/>
    <property type="match status" value="1"/>
</dbReference>
<feature type="domain" description="C-type lectin" evidence="3">
    <location>
        <begin position="59"/>
        <end position="176"/>
    </location>
</feature>
<dbReference type="PROSITE" id="PS00615">
    <property type="entry name" value="C_TYPE_LECTIN_1"/>
    <property type="match status" value="1"/>
</dbReference>
<reference evidence="5" key="2">
    <citation type="submission" date="2025-08" db="UniProtKB">
        <authorList>
            <consortium name="RefSeq"/>
        </authorList>
    </citation>
    <scope>IDENTIFICATION</scope>
    <source>
        <tissue evidence="5">Blood</tissue>
    </source>
</reference>
<name>A0A9F7RC77_ICTPU</name>
<dbReference type="InterPro" id="IPR001304">
    <property type="entry name" value="C-type_lectin-like"/>
</dbReference>
<accession>A0A9F7RC77</accession>
<dbReference type="Proteomes" id="UP000221080">
    <property type="component" value="Chromosome 7"/>
</dbReference>
<dbReference type="PROSITE" id="PS50041">
    <property type="entry name" value="C_TYPE_LECTIN_2"/>
    <property type="match status" value="1"/>
</dbReference>
<gene>
    <name evidence="5" type="primary">LOC108268049</name>
</gene>
<dbReference type="PANTHER" id="PTHR22803">
    <property type="entry name" value="MANNOSE, PHOSPHOLIPASE, LECTIN RECEPTOR RELATED"/>
    <property type="match status" value="1"/>
</dbReference>
<sequence>MQIQKNMKKINRQKVTVHRYLFQQIHMSSVMLFILLLSELSTLSFTQSDLKCQRSWTQLGSRCFKIFTTETTWDNAEQNCVSMGGHLASVHNMQVYAFIQALVLNATKSNNPTWIGASDTVQEGVWVWTDGTAFDYTYWFTGQPDNSNRIEDCLSMNYLGAWNDAPCTILYPSACAKPAIPAKIKAEIQLEIISEKDLLESDTEELLQKIKQKLMDSGMPNNTTIHLKNIYKKPK</sequence>
<dbReference type="OrthoDB" id="8922919at2759"/>
<evidence type="ECO:0000313" key="5">
    <source>
        <dbReference type="RefSeq" id="XP_053537397.1"/>
    </source>
</evidence>
<dbReference type="InterPro" id="IPR050111">
    <property type="entry name" value="C-type_lectin/snaclec_domain"/>
</dbReference>
<keyword evidence="2" id="KW-0472">Membrane</keyword>
<evidence type="ECO:0000256" key="2">
    <source>
        <dbReference type="SAM" id="Phobius"/>
    </source>
</evidence>
<evidence type="ECO:0000256" key="1">
    <source>
        <dbReference type="ARBA" id="ARBA00023157"/>
    </source>
</evidence>